<dbReference type="Pfam" id="PF01844">
    <property type="entry name" value="HNH"/>
    <property type="match status" value="1"/>
</dbReference>
<proteinExistence type="predicted"/>
<evidence type="ECO:0000313" key="2">
    <source>
        <dbReference type="EMBL" id="MPR31784.1"/>
    </source>
</evidence>
<comment type="caution">
    <text evidence="2">The sequence shown here is derived from an EMBL/GenBank/DDBJ whole genome shotgun (WGS) entry which is preliminary data.</text>
</comment>
<dbReference type="GO" id="GO:0008270">
    <property type="term" value="F:zinc ion binding"/>
    <property type="evidence" value="ECO:0007669"/>
    <property type="project" value="InterPro"/>
</dbReference>
<feature type="domain" description="HNH" evidence="1">
    <location>
        <begin position="337"/>
        <end position="393"/>
    </location>
</feature>
<keyword evidence="3" id="KW-1185">Reference proteome</keyword>
<dbReference type="GO" id="GO:0003676">
    <property type="term" value="F:nucleic acid binding"/>
    <property type="evidence" value="ECO:0007669"/>
    <property type="project" value="InterPro"/>
</dbReference>
<dbReference type="AlphaFoldDB" id="A0A7C9F6Q9"/>
<dbReference type="RefSeq" id="WP_152755754.1">
    <property type="nucleotide sequence ID" value="NZ_WHLY01000001.1"/>
</dbReference>
<reference evidence="2 3" key="1">
    <citation type="submission" date="2019-10" db="EMBL/GenBank/DDBJ databases">
        <title>Draft Genome Sequence of Cytophagaceae sp. SJW1-29.</title>
        <authorList>
            <person name="Choi A."/>
        </authorList>
    </citation>
    <scope>NUCLEOTIDE SEQUENCE [LARGE SCALE GENOMIC DNA]</scope>
    <source>
        <strain evidence="2 3">SJW1-29</strain>
    </source>
</reference>
<protein>
    <recommendedName>
        <fullName evidence="1">HNH domain-containing protein</fullName>
    </recommendedName>
</protein>
<organism evidence="2 3">
    <name type="scientific">Salmonirosea aquatica</name>
    <dbReference type="NCBI Taxonomy" id="2654236"/>
    <lineage>
        <taxon>Bacteria</taxon>
        <taxon>Pseudomonadati</taxon>
        <taxon>Bacteroidota</taxon>
        <taxon>Cytophagia</taxon>
        <taxon>Cytophagales</taxon>
        <taxon>Spirosomataceae</taxon>
        <taxon>Salmonirosea</taxon>
    </lineage>
</organism>
<accession>A0A7C9F6Q9</accession>
<sequence length="413" mass="47734">MVNRRAIYDSLHLKLEEAGFQFEREQKPHHQNRKETELVFVHPRLTKKFKDEGHPVKANKFYIKALSDEPDCEIGLVTGKTSILNNNINFIPANSLDSHKEAPAWVNRESDKTLNNLLKSIKHYLDSPSQSHAENRNNSNTFLCSWNPNNWDWVDLKENIYYHENVGTFEGRWSCGNSKSIRKGDRIFLIRLGVEPKGIMGSGYAKTSYYVAPHWNGEEGKTANYIDVEFDTLINPEENPLLNIESLESIDPNNIQTWLPQQGGISVNKELVNSLESIWFDFIIKNNYAKTSFLFNEEAGNKIDTFREGKSIEVTQTRYERNPEARRRCLSHYGYSCAVCHFNFERYFGEVGKGFIHVHHVNQISSIGNEYNVDPIKDLIPVCPNCHAMIHSRKTAFTIQEIKKIRDIPIKKK</sequence>
<dbReference type="InterPro" id="IPR003615">
    <property type="entry name" value="HNH_nuc"/>
</dbReference>
<evidence type="ECO:0000259" key="1">
    <source>
        <dbReference type="Pfam" id="PF01844"/>
    </source>
</evidence>
<dbReference type="CDD" id="cd00085">
    <property type="entry name" value="HNHc"/>
    <property type="match status" value="1"/>
</dbReference>
<dbReference type="GO" id="GO:0004519">
    <property type="term" value="F:endonuclease activity"/>
    <property type="evidence" value="ECO:0007669"/>
    <property type="project" value="InterPro"/>
</dbReference>
<dbReference type="Proteomes" id="UP000479293">
    <property type="component" value="Unassembled WGS sequence"/>
</dbReference>
<evidence type="ECO:0000313" key="3">
    <source>
        <dbReference type="Proteomes" id="UP000479293"/>
    </source>
</evidence>
<dbReference type="InterPro" id="IPR002711">
    <property type="entry name" value="HNH"/>
</dbReference>
<dbReference type="EMBL" id="WHLY01000001">
    <property type="protein sequence ID" value="MPR31784.1"/>
    <property type="molecule type" value="Genomic_DNA"/>
</dbReference>
<gene>
    <name evidence="2" type="ORF">GBK04_00070</name>
</gene>
<name>A0A7C9F6Q9_9BACT</name>